<dbReference type="Gene3D" id="3.40.190.10">
    <property type="entry name" value="Periplasmic binding protein-like II"/>
    <property type="match status" value="2"/>
</dbReference>
<evidence type="ECO:0000256" key="1">
    <source>
        <dbReference type="ARBA" id="ARBA00022729"/>
    </source>
</evidence>
<dbReference type="InterPro" id="IPR050811">
    <property type="entry name" value="Phosphate_ABC_transporter"/>
</dbReference>
<accession>X1L833</accession>
<name>X1L833_9ZZZZ</name>
<dbReference type="Pfam" id="PF12849">
    <property type="entry name" value="PBP_like_2"/>
    <property type="match status" value="1"/>
</dbReference>
<dbReference type="InterPro" id="IPR024370">
    <property type="entry name" value="PBP_domain"/>
</dbReference>
<dbReference type="AlphaFoldDB" id="X1L833"/>
<dbReference type="PANTHER" id="PTHR30570:SF1">
    <property type="entry name" value="PHOSPHATE-BINDING PROTEIN PSTS"/>
    <property type="match status" value="1"/>
</dbReference>
<dbReference type="EMBL" id="BARV01010685">
    <property type="protein sequence ID" value="GAI15218.1"/>
    <property type="molecule type" value="Genomic_DNA"/>
</dbReference>
<evidence type="ECO:0000259" key="2">
    <source>
        <dbReference type="Pfam" id="PF12849"/>
    </source>
</evidence>
<keyword evidence="1" id="KW-0732">Signal</keyword>
<reference evidence="3" key="1">
    <citation type="journal article" date="2014" name="Front. Microbiol.">
        <title>High frequency of phylogenetically diverse reductive dehalogenase-homologous genes in deep subseafloor sedimentary metagenomes.</title>
        <authorList>
            <person name="Kawai M."/>
            <person name="Futagami T."/>
            <person name="Toyoda A."/>
            <person name="Takaki Y."/>
            <person name="Nishi S."/>
            <person name="Hori S."/>
            <person name="Arai W."/>
            <person name="Tsubouchi T."/>
            <person name="Morono Y."/>
            <person name="Uchiyama I."/>
            <person name="Ito T."/>
            <person name="Fujiyama A."/>
            <person name="Inagaki F."/>
            <person name="Takami H."/>
        </authorList>
    </citation>
    <scope>NUCLEOTIDE SEQUENCE</scope>
    <source>
        <strain evidence="3">Expedition CK06-06</strain>
    </source>
</reference>
<evidence type="ECO:0000313" key="3">
    <source>
        <dbReference type="EMBL" id="GAI15218.1"/>
    </source>
</evidence>
<proteinExistence type="predicted"/>
<comment type="caution">
    <text evidence="3">The sequence shown here is derived from an EMBL/GenBank/DDBJ whole genome shotgun (WGS) entry which is preliminary data.</text>
</comment>
<organism evidence="3">
    <name type="scientific">marine sediment metagenome</name>
    <dbReference type="NCBI Taxonomy" id="412755"/>
    <lineage>
        <taxon>unclassified sequences</taxon>
        <taxon>metagenomes</taxon>
        <taxon>ecological metagenomes</taxon>
    </lineage>
</organism>
<dbReference type="PANTHER" id="PTHR30570">
    <property type="entry name" value="PERIPLASMIC PHOSPHATE BINDING COMPONENT OF PHOSPHATE ABC TRANSPORTER"/>
    <property type="match status" value="1"/>
</dbReference>
<dbReference type="SUPFAM" id="SSF53850">
    <property type="entry name" value="Periplasmic binding protein-like II"/>
    <property type="match status" value="1"/>
</dbReference>
<sequence>MKVRRLWGPMVLAAALGMATQVCICGLAEAKEGNRLSIQGSTTVLPIAQLVAEEYMDLADMGLLPEADITVRGGGSGVGIAALLDGTIDIAIASRPMKSKEVEKAKTKGLEPFATVIAKDGIAVIIHPSNSVMGLSMEDLKAIYTGQISKWNEIGGETKAYRDYLQGYSFGNL</sequence>
<gene>
    <name evidence="3" type="ORF">S06H3_20599</name>
</gene>
<protein>
    <recommendedName>
        <fullName evidence="2">PBP domain-containing protein</fullName>
    </recommendedName>
</protein>
<feature type="domain" description="PBP" evidence="2">
    <location>
        <begin position="29"/>
        <end position="156"/>
    </location>
</feature>